<evidence type="ECO:0000256" key="2">
    <source>
        <dbReference type="SAM" id="MobiDB-lite"/>
    </source>
</evidence>
<feature type="coiled-coil region" evidence="1">
    <location>
        <begin position="293"/>
        <end position="452"/>
    </location>
</feature>
<evidence type="ECO:0000313" key="4">
    <source>
        <dbReference type="Proteomes" id="UP001367676"/>
    </source>
</evidence>
<evidence type="ECO:0000313" key="3">
    <source>
        <dbReference type="EMBL" id="KAK7590197.1"/>
    </source>
</evidence>
<organism evidence="3 4">
    <name type="scientific">Parthenolecanium corni</name>
    <dbReference type="NCBI Taxonomy" id="536013"/>
    <lineage>
        <taxon>Eukaryota</taxon>
        <taxon>Metazoa</taxon>
        <taxon>Ecdysozoa</taxon>
        <taxon>Arthropoda</taxon>
        <taxon>Hexapoda</taxon>
        <taxon>Insecta</taxon>
        <taxon>Pterygota</taxon>
        <taxon>Neoptera</taxon>
        <taxon>Paraneoptera</taxon>
        <taxon>Hemiptera</taxon>
        <taxon>Sternorrhyncha</taxon>
        <taxon>Coccoidea</taxon>
        <taxon>Coccidae</taxon>
        <taxon>Parthenolecanium</taxon>
    </lineage>
</organism>
<name>A0AAN9TF61_9HEMI</name>
<feature type="region of interest" description="Disordered" evidence="2">
    <location>
        <begin position="539"/>
        <end position="572"/>
    </location>
</feature>
<feature type="coiled-coil region" evidence="1">
    <location>
        <begin position="43"/>
        <end position="91"/>
    </location>
</feature>
<dbReference type="Proteomes" id="UP001367676">
    <property type="component" value="Unassembled WGS sequence"/>
</dbReference>
<dbReference type="AlphaFoldDB" id="A0AAN9TF61"/>
<feature type="compositionally biased region" description="Basic and acidic residues" evidence="2">
    <location>
        <begin position="542"/>
        <end position="553"/>
    </location>
</feature>
<feature type="coiled-coil region" evidence="1">
    <location>
        <begin position="149"/>
        <end position="183"/>
    </location>
</feature>
<proteinExistence type="predicted"/>
<comment type="caution">
    <text evidence="3">The sequence shown here is derived from an EMBL/GenBank/DDBJ whole genome shotgun (WGS) entry which is preliminary data.</text>
</comment>
<sequence length="572" mass="66444">MNNNEKDVSADQQEPVIQEIATQNEDESSPDKTTITSSLQAGINYCQNMADQMMEEIRSLQEKYDSTRQTNRVLKQNLVDLENEKQRLIADFQEDFRKFDSLNSSVKGLEDEILCLKQFLDPSMKMEEDITQTRIEELKIRSSVLQAPLEEQEMKFQKIESSISDLMNDLKKTMNKVEAFEAEMEIFKSIENQLKSYIDNLDVKISDLTLIEDFIGNKEELEKIINSTEEECAAQATSALAKRNEMPLQIKLELDELRARVILQKNKIRSEFLVQQNILDDLKMKTVDKLNQAAELYREIKTEEDAIQNLENLIDSMQNELRSLENQLLPLEQEKTEVQEVASSLLQEIQSLKEEQCSHTEERENLQQNLVQLKLKEETVQKNLEVLKDRKDLNQKLTEILLLKDTSQVENERLGEEKRLLLLKKENLDSENANLIREISAEKQRFSELQKILQKNDSSSVPNNENESEFIDKLRFIKTEESSLVELKEAEFDNMTDKFKEILANYTDLESSFSEAQEMNDLTAEEIRSKQKMLKMITQDNELSKKESSRDGISDSLATENDFLSKSKKSKK</sequence>
<evidence type="ECO:0000256" key="1">
    <source>
        <dbReference type="SAM" id="Coils"/>
    </source>
</evidence>
<dbReference type="EMBL" id="JBBCAQ010000022">
    <property type="protein sequence ID" value="KAK7590197.1"/>
    <property type="molecule type" value="Genomic_DNA"/>
</dbReference>
<gene>
    <name evidence="3" type="ORF">V9T40_001810</name>
</gene>
<keyword evidence="4" id="KW-1185">Reference proteome</keyword>
<keyword evidence="1" id="KW-0175">Coiled coil</keyword>
<protein>
    <submittedName>
        <fullName evidence="3">Uncharacterized protein</fullName>
    </submittedName>
</protein>
<reference evidence="3 4" key="1">
    <citation type="submission" date="2024-03" db="EMBL/GenBank/DDBJ databases">
        <title>Adaptation during the transition from Ophiocordyceps entomopathogen to insect associate is accompanied by gene loss and intensified selection.</title>
        <authorList>
            <person name="Ward C.M."/>
            <person name="Onetto C.A."/>
            <person name="Borneman A.R."/>
        </authorList>
    </citation>
    <scope>NUCLEOTIDE SEQUENCE [LARGE SCALE GENOMIC DNA]</scope>
    <source>
        <strain evidence="3">AWRI1</strain>
        <tissue evidence="3">Single Adult Female</tissue>
    </source>
</reference>
<accession>A0AAN9TF61</accession>